<dbReference type="InterPro" id="IPR036282">
    <property type="entry name" value="Glutathione-S-Trfase_C_sf"/>
</dbReference>
<protein>
    <recommendedName>
        <fullName evidence="2">GST C-terminal domain-containing protein</fullName>
    </recommendedName>
</protein>
<dbReference type="Gene3D" id="1.20.1050.10">
    <property type="match status" value="1"/>
</dbReference>
<proteinExistence type="predicted"/>
<organism evidence="1">
    <name type="scientific">Cryptomonas curvata</name>
    <dbReference type="NCBI Taxonomy" id="233186"/>
    <lineage>
        <taxon>Eukaryota</taxon>
        <taxon>Cryptophyceae</taxon>
        <taxon>Cryptomonadales</taxon>
        <taxon>Cryptomonadaceae</taxon>
        <taxon>Cryptomonas</taxon>
    </lineage>
</organism>
<dbReference type="AlphaFoldDB" id="A0A7S0MC92"/>
<dbReference type="SUPFAM" id="SSF47616">
    <property type="entry name" value="GST C-terminal domain-like"/>
    <property type="match status" value="1"/>
</dbReference>
<accession>A0A7S0MC92</accession>
<dbReference type="PANTHER" id="PTHR12782">
    <property type="entry name" value="MICROSOMAL PROSTAGLANDIN E SYNTHASE-2"/>
    <property type="match status" value="1"/>
</dbReference>
<dbReference type="EMBL" id="HBEZ01022684">
    <property type="protein sequence ID" value="CAD8634884.1"/>
    <property type="molecule type" value="Transcribed_RNA"/>
</dbReference>
<evidence type="ECO:0000313" key="1">
    <source>
        <dbReference type="EMBL" id="CAD8634884.1"/>
    </source>
</evidence>
<evidence type="ECO:0008006" key="2">
    <source>
        <dbReference type="Google" id="ProtNLM"/>
    </source>
</evidence>
<name>A0A7S0MC92_9CRYP</name>
<sequence length="266" mass="29196">MQRWLNSRVLAAGVTATGLLAYNHNTVFANSVVVEAPRSVQLNCSMLSPHCVGIANFFRLHGSEVKTVLSNPFSGNDFSAAVEGSPVPDLWKIIDVIKQHEVTSAFKPLATTEEKQWCEWVTRDFLPYLQVRAFRTPRETWDAVGHMVALHEAGAVPPLAIRLAAVPYRYLAAKVSRYNLKIEEDSVAVHRKLDEWVAALGNRHLMGGSSPNLADLYLYACLQSLGDVKTVREVLSQSSIADWHRHVQLALAAAAAAAKGDAPPHP</sequence>
<reference evidence="1" key="1">
    <citation type="submission" date="2021-01" db="EMBL/GenBank/DDBJ databases">
        <authorList>
            <person name="Corre E."/>
            <person name="Pelletier E."/>
            <person name="Niang G."/>
            <person name="Scheremetjew M."/>
            <person name="Finn R."/>
            <person name="Kale V."/>
            <person name="Holt S."/>
            <person name="Cochrane G."/>
            <person name="Meng A."/>
            <person name="Brown T."/>
            <person name="Cohen L."/>
        </authorList>
    </citation>
    <scope>NUCLEOTIDE SEQUENCE</scope>
    <source>
        <strain evidence="1">CCAP979/52</strain>
    </source>
</reference>
<gene>
    <name evidence="1" type="ORF">CCUR1050_LOCUS12565</name>
</gene>
<dbReference type="PANTHER" id="PTHR12782:SF5">
    <property type="entry name" value="PROSTAGLANDIN E SYNTHASE 2"/>
    <property type="match status" value="1"/>
</dbReference>
<dbReference type="GO" id="GO:0005739">
    <property type="term" value="C:mitochondrion"/>
    <property type="evidence" value="ECO:0007669"/>
    <property type="project" value="TreeGrafter"/>
</dbReference>